<dbReference type="Gene3D" id="3.40.50.720">
    <property type="entry name" value="NAD(P)-binding Rossmann-like Domain"/>
    <property type="match status" value="1"/>
</dbReference>
<keyword evidence="3" id="KW-1185">Reference proteome</keyword>
<evidence type="ECO:0000313" key="3">
    <source>
        <dbReference type="Proteomes" id="UP000625780"/>
    </source>
</evidence>
<comment type="caution">
    <text evidence="2">The sequence shown here is derived from an EMBL/GenBank/DDBJ whole genome shotgun (WGS) entry which is preliminary data.</text>
</comment>
<dbReference type="Proteomes" id="UP000625780">
    <property type="component" value="Unassembled WGS sequence"/>
</dbReference>
<gene>
    <name evidence="2" type="ORF">GCM10011361_04490</name>
</gene>
<dbReference type="SUPFAM" id="SSF48179">
    <property type="entry name" value="6-phosphogluconate dehydrogenase C-terminal domain-like"/>
    <property type="match status" value="1"/>
</dbReference>
<evidence type="ECO:0000313" key="2">
    <source>
        <dbReference type="EMBL" id="GGD40440.1"/>
    </source>
</evidence>
<accession>A0ABQ1QQ71</accession>
<feature type="domain" description="DUF2520" evidence="1">
    <location>
        <begin position="122"/>
        <end position="246"/>
    </location>
</feature>
<sequence length="254" mass="28736">MLKLILIGTGNISRFLFDVLVDQPDVSVVQVLGRNIQALDYFRDRAKVSSDFKAIEQADLYILAVSDEAISEVSRKLQIESGLLVHTAGSISMDALPKEMRRGVLYPLQTLSGILPEKMKDIPLCVEAGFEEDYLLLEKLARLISDRVVRITSEKRKLLHLSAVFANNFSNHLFYLSSEICEEHGVDFDLIRPLIRESCTKVMNQNPFDAQTGPARRGDQRTLEEHLGMLTSARLKEIYKVLTKSIQHTYGKEL</sequence>
<dbReference type="InterPro" id="IPR037108">
    <property type="entry name" value="TM1727-like_C_sf"/>
</dbReference>
<dbReference type="EMBL" id="BMFH01000001">
    <property type="protein sequence ID" value="GGD40440.1"/>
    <property type="molecule type" value="Genomic_DNA"/>
</dbReference>
<dbReference type="InterPro" id="IPR008927">
    <property type="entry name" value="6-PGluconate_DH-like_C_sf"/>
</dbReference>
<dbReference type="SUPFAM" id="SSF51735">
    <property type="entry name" value="NAD(P)-binding Rossmann-fold domains"/>
    <property type="match status" value="1"/>
</dbReference>
<dbReference type="InterPro" id="IPR036291">
    <property type="entry name" value="NAD(P)-bd_dom_sf"/>
</dbReference>
<dbReference type="InterPro" id="IPR018931">
    <property type="entry name" value="DUF2520"/>
</dbReference>
<organism evidence="2 3">
    <name type="scientific">Muriicola marianensis</name>
    <dbReference type="NCBI Taxonomy" id="1324801"/>
    <lineage>
        <taxon>Bacteria</taxon>
        <taxon>Pseudomonadati</taxon>
        <taxon>Bacteroidota</taxon>
        <taxon>Flavobacteriia</taxon>
        <taxon>Flavobacteriales</taxon>
        <taxon>Flavobacteriaceae</taxon>
        <taxon>Muriicola</taxon>
    </lineage>
</organism>
<dbReference type="RefSeq" id="WP_188369076.1">
    <property type="nucleotide sequence ID" value="NZ_BMFH01000001.1"/>
</dbReference>
<dbReference type="Pfam" id="PF10728">
    <property type="entry name" value="DUF2520"/>
    <property type="match status" value="1"/>
</dbReference>
<reference evidence="3" key="1">
    <citation type="journal article" date="2019" name="Int. J. Syst. Evol. Microbiol.">
        <title>The Global Catalogue of Microorganisms (GCM) 10K type strain sequencing project: providing services to taxonomists for standard genome sequencing and annotation.</title>
        <authorList>
            <consortium name="The Broad Institute Genomics Platform"/>
            <consortium name="The Broad Institute Genome Sequencing Center for Infectious Disease"/>
            <person name="Wu L."/>
            <person name="Ma J."/>
        </authorList>
    </citation>
    <scope>NUCLEOTIDE SEQUENCE [LARGE SCALE GENOMIC DNA]</scope>
    <source>
        <strain evidence="3">CGMCC 1.12606</strain>
    </source>
</reference>
<dbReference type="Gene3D" id="1.10.1040.20">
    <property type="entry name" value="ProC-like, C-terminal domain"/>
    <property type="match status" value="1"/>
</dbReference>
<name>A0ABQ1QQ71_9FLAO</name>
<evidence type="ECO:0000259" key="1">
    <source>
        <dbReference type="Pfam" id="PF10728"/>
    </source>
</evidence>
<protein>
    <recommendedName>
        <fullName evidence="1">DUF2520 domain-containing protein</fullName>
    </recommendedName>
</protein>
<dbReference type="PANTHER" id="PTHR40459:SF1">
    <property type="entry name" value="CONSERVED HYPOTHETICAL ALANINE AND LEUCINE RICH PROTEIN"/>
    <property type="match status" value="1"/>
</dbReference>
<proteinExistence type="predicted"/>
<dbReference type="PANTHER" id="PTHR40459">
    <property type="entry name" value="CONSERVED HYPOTHETICAL ALANINE AND LEUCINE RICH PROTEIN"/>
    <property type="match status" value="1"/>
</dbReference>